<feature type="domain" description="N-acetyltransferase" evidence="1">
    <location>
        <begin position="59"/>
        <end position="198"/>
    </location>
</feature>
<dbReference type="Proteomes" id="UP000317422">
    <property type="component" value="Unassembled WGS sequence"/>
</dbReference>
<accession>A0A543NGJ3</accession>
<name>A0A543NGJ3_9ACTN</name>
<dbReference type="PANTHER" id="PTHR42791">
    <property type="entry name" value="GNAT FAMILY ACETYLTRANSFERASE"/>
    <property type="match status" value="1"/>
</dbReference>
<evidence type="ECO:0000259" key="1">
    <source>
        <dbReference type="PROSITE" id="PS51186"/>
    </source>
</evidence>
<organism evidence="2 3">
    <name type="scientific">Haloactinospora alba</name>
    <dbReference type="NCBI Taxonomy" id="405555"/>
    <lineage>
        <taxon>Bacteria</taxon>
        <taxon>Bacillati</taxon>
        <taxon>Actinomycetota</taxon>
        <taxon>Actinomycetes</taxon>
        <taxon>Streptosporangiales</taxon>
        <taxon>Nocardiopsidaceae</taxon>
        <taxon>Haloactinospora</taxon>
    </lineage>
</organism>
<dbReference type="InterPro" id="IPR000182">
    <property type="entry name" value="GNAT_dom"/>
</dbReference>
<sequence>MENPVRQPEQADVPSAVRTLRRAFADYPFTRHTIDADDHERRLERFHELFLTRIGMEHGSVRVAGPVGDVRAVAVWTTPRTDAGHVFTELAPRFAELAGNRAQCYEEAEAAMAPHRPTAPAWFLGAVGVDPGHQGRGLGGAVVRPGITAAEQEGAVAFLETSEERNVGFYQRLGFTVEAEFPLPHDGPWTWSMLRRPYRAL</sequence>
<comment type="caution">
    <text evidence="2">The sequence shown here is derived from an EMBL/GenBank/DDBJ whole genome shotgun (WGS) entry which is preliminary data.</text>
</comment>
<dbReference type="Gene3D" id="3.40.630.30">
    <property type="match status" value="1"/>
</dbReference>
<dbReference type="Pfam" id="PF00583">
    <property type="entry name" value="Acetyltransf_1"/>
    <property type="match status" value="1"/>
</dbReference>
<dbReference type="GO" id="GO:0016747">
    <property type="term" value="F:acyltransferase activity, transferring groups other than amino-acyl groups"/>
    <property type="evidence" value="ECO:0007669"/>
    <property type="project" value="InterPro"/>
</dbReference>
<keyword evidence="3" id="KW-1185">Reference proteome</keyword>
<dbReference type="AlphaFoldDB" id="A0A543NGJ3"/>
<dbReference type="PROSITE" id="PS51186">
    <property type="entry name" value="GNAT"/>
    <property type="match status" value="1"/>
</dbReference>
<dbReference type="InterPro" id="IPR016181">
    <property type="entry name" value="Acyl_CoA_acyltransferase"/>
</dbReference>
<protein>
    <submittedName>
        <fullName evidence="2">Acetyltransferase (GNAT) family protein</fullName>
    </submittedName>
</protein>
<evidence type="ECO:0000313" key="2">
    <source>
        <dbReference type="EMBL" id="TQN30976.1"/>
    </source>
</evidence>
<reference evidence="2 3" key="1">
    <citation type="submission" date="2019-06" db="EMBL/GenBank/DDBJ databases">
        <title>Sequencing the genomes of 1000 actinobacteria strains.</title>
        <authorList>
            <person name="Klenk H.-P."/>
        </authorList>
    </citation>
    <scope>NUCLEOTIDE SEQUENCE [LARGE SCALE GENOMIC DNA]</scope>
    <source>
        <strain evidence="2 3">DSM 45015</strain>
    </source>
</reference>
<dbReference type="SUPFAM" id="SSF55729">
    <property type="entry name" value="Acyl-CoA N-acyltransferases (Nat)"/>
    <property type="match status" value="1"/>
</dbReference>
<dbReference type="CDD" id="cd04301">
    <property type="entry name" value="NAT_SF"/>
    <property type="match status" value="1"/>
</dbReference>
<proteinExistence type="predicted"/>
<dbReference type="EMBL" id="VFQC01000001">
    <property type="protein sequence ID" value="TQN30976.1"/>
    <property type="molecule type" value="Genomic_DNA"/>
</dbReference>
<dbReference type="InterPro" id="IPR052523">
    <property type="entry name" value="Trichothecene_AcTrans"/>
</dbReference>
<dbReference type="PANTHER" id="PTHR42791:SF1">
    <property type="entry name" value="N-ACETYLTRANSFERASE DOMAIN-CONTAINING PROTEIN"/>
    <property type="match status" value="1"/>
</dbReference>
<gene>
    <name evidence="2" type="ORF">FHX37_0865</name>
</gene>
<keyword evidence="2" id="KW-0808">Transferase</keyword>
<evidence type="ECO:0000313" key="3">
    <source>
        <dbReference type="Proteomes" id="UP000317422"/>
    </source>
</evidence>